<dbReference type="AlphaFoldDB" id="A0A7I7QUV8"/>
<accession>A0A7I7QUV8</accession>
<organism evidence="1 2">
    <name type="scientific">Mycolicibacterium sediminis</name>
    <dbReference type="NCBI Taxonomy" id="1286180"/>
    <lineage>
        <taxon>Bacteria</taxon>
        <taxon>Bacillati</taxon>
        <taxon>Actinomycetota</taxon>
        <taxon>Actinomycetes</taxon>
        <taxon>Mycobacteriales</taxon>
        <taxon>Mycobacteriaceae</taxon>
        <taxon>Mycolicibacterium</taxon>
    </lineage>
</organism>
<keyword evidence="2" id="KW-1185">Reference proteome</keyword>
<dbReference type="Proteomes" id="UP000467193">
    <property type="component" value="Chromosome"/>
</dbReference>
<protein>
    <submittedName>
        <fullName evidence="1">Uncharacterized protein</fullName>
    </submittedName>
</protein>
<dbReference type="RefSeq" id="WP_163798617.1">
    <property type="nucleotide sequence ID" value="NZ_AP022588.1"/>
</dbReference>
<sequence length="59" mass="6580">MTALQDWLTLKPVDHGIRDMVCRPFRAVLSTPATAVRRTGTDVAAPLEFTLQRPGLERC</sequence>
<reference evidence="1 2" key="1">
    <citation type="journal article" date="2019" name="Emerg. Microbes Infect.">
        <title>Comprehensive subspecies identification of 175 nontuberculous mycobacteria species based on 7547 genomic profiles.</title>
        <authorList>
            <person name="Matsumoto Y."/>
            <person name="Kinjo T."/>
            <person name="Motooka D."/>
            <person name="Nabeya D."/>
            <person name="Jung N."/>
            <person name="Uechi K."/>
            <person name="Horii T."/>
            <person name="Iida T."/>
            <person name="Fujita J."/>
            <person name="Nakamura S."/>
        </authorList>
    </citation>
    <scope>NUCLEOTIDE SEQUENCE [LARGE SCALE GENOMIC DNA]</scope>
    <source>
        <strain evidence="1 2">JCM 17899</strain>
    </source>
</reference>
<dbReference type="EMBL" id="AP022588">
    <property type="protein sequence ID" value="BBY29676.1"/>
    <property type="molecule type" value="Genomic_DNA"/>
</dbReference>
<gene>
    <name evidence="1" type="ORF">MSEDJ_37720</name>
</gene>
<evidence type="ECO:0000313" key="2">
    <source>
        <dbReference type="Proteomes" id="UP000467193"/>
    </source>
</evidence>
<evidence type="ECO:0000313" key="1">
    <source>
        <dbReference type="EMBL" id="BBY29676.1"/>
    </source>
</evidence>
<name>A0A7I7QUV8_9MYCO</name>
<proteinExistence type="predicted"/>
<dbReference type="KEGG" id="msei:MSEDJ_37720"/>